<dbReference type="EMBL" id="DS017003">
    <property type="protein sequence ID" value="KMU88181.1"/>
    <property type="molecule type" value="Genomic_DNA"/>
</dbReference>
<dbReference type="InterPro" id="IPR029055">
    <property type="entry name" value="Ntn_hydrolases_N"/>
</dbReference>
<dbReference type="STRING" id="396776.A0A0J8RUD1"/>
<dbReference type="Gene3D" id="1.10.246.130">
    <property type="match status" value="1"/>
</dbReference>
<dbReference type="OrthoDB" id="2015213at2759"/>
<dbReference type="SUPFAM" id="SSF56235">
    <property type="entry name" value="N-terminal nucleophile aminohydrolases (Ntn hydrolases)"/>
    <property type="match status" value="1"/>
</dbReference>
<dbReference type="PANTHER" id="PTHR43881:SF1">
    <property type="entry name" value="GAMMA-GLUTAMYLTRANSPEPTIDASE (AFU_ORTHOLOGUE AFUA_4G13580)"/>
    <property type="match status" value="1"/>
</dbReference>
<accession>A0A0J8RUD1</accession>
<dbReference type="PRINTS" id="PR01210">
    <property type="entry name" value="GGTRANSPTASE"/>
</dbReference>
<dbReference type="InterPro" id="IPR043137">
    <property type="entry name" value="GGT_ssub_C"/>
</dbReference>
<dbReference type="Pfam" id="PF01019">
    <property type="entry name" value="G_glu_transpept"/>
    <property type="match status" value="1"/>
</dbReference>
<gene>
    <name evidence="2" type="ORF">CIHG_05352</name>
</gene>
<dbReference type="AlphaFoldDB" id="A0A0J8RUD1"/>
<sequence>MTEPSSTGIGGDMFCLFYNAKTKKVSALNGSGRAAGNLSLDAIRKDLGLAQGETGGIPMTSAHAVTTPGAAAGWVDTVERFGSGRLTLEQILMPAIELGEKGFPVSELASTFWEACEEPIRKASPNFREILKADPQARDGVRCPLPGELFKNPQLSQTFRTLAKEGKEGFYKGRIAEEIVKVVKDLGGYLSLDDLEYHVEVGSQEVDPISLKIDPGEIAGTKREGGGEVEVWEHPPNGQGIVALMALGILKELSRAGKIPHFSKDQHNSVPYLHAIIESLRIAFADAQWWVTDPDVEKVPSQDLISPAYLTERAKLFDPNKASDILDHGSPAHNHCDTVYLAVTDKEGNGISFINSLYGGFGTGIVPRGCGFPLQNRGSNFSLMPGHPNVIAPRKRPYHTIIPAMITNPQDNNSLHTVYGVMGGFMQPQGHVQVLMNMLAFKATPQSALDARGSVLVLDILSLLIKWIGLYIWKKELEVTFEAMEARFPPYERQKRWKWVAFNVSGFPIHNITPTPSQNTEQGARIAIEHVASDLQLRESGHVSLSSPRDLEGTDLENNLSFPSRQTRHNTG</sequence>
<evidence type="ECO:0000313" key="2">
    <source>
        <dbReference type="EMBL" id="KMU88181.1"/>
    </source>
</evidence>
<evidence type="ECO:0000256" key="1">
    <source>
        <dbReference type="SAM" id="MobiDB-lite"/>
    </source>
</evidence>
<organism evidence="2 3">
    <name type="scientific">Coccidioides immitis H538.4</name>
    <dbReference type="NCBI Taxonomy" id="396776"/>
    <lineage>
        <taxon>Eukaryota</taxon>
        <taxon>Fungi</taxon>
        <taxon>Dikarya</taxon>
        <taxon>Ascomycota</taxon>
        <taxon>Pezizomycotina</taxon>
        <taxon>Eurotiomycetes</taxon>
        <taxon>Eurotiomycetidae</taxon>
        <taxon>Onygenales</taxon>
        <taxon>Onygenaceae</taxon>
        <taxon>Coccidioides</taxon>
    </lineage>
</organism>
<name>A0A0J8RUD1_COCIT</name>
<dbReference type="InterPro" id="IPR052896">
    <property type="entry name" value="GGT-like_enzyme"/>
</dbReference>
<proteinExistence type="predicted"/>
<reference evidence="3" key="1">
    <citation type="journal article" date="2010" name="Genome Res.">
        <title>Population genomic sequencing of Coccidioides fungi reveals recent hybridization and transposon control.</title>
        <authorList>
            <person name="Neafsey D.E."/>
            <person name="Barker B.M."/>
            <person name="Sharpton T.J."/>
            <person name="Stajich J.E."/>
            <person name="Park D.J."/>
            <person name="Whiston E."/>
            <person name="Hung C.-Y."/>
            <person name="McMahan C."/>
            <person name="White J."/>
            <person name="Sykes S."/>
            <person name="Heiman D."/>
            <person name="Young S."/>
            <person name="Zeng Q."/>
            <person name="Abouelleil A."/>
            <person name="Aftuck L."/>
            <person name="Bessette D."/>
            <person name="Brown A."/>
            <person name="FitzGerald M."/>
            <person name="Lui A."/>
            <person name="Macdonald J.P."/>
            <person name="Priest M."/>
            <person name="Orbach M.J."/>
            <person name="Galgiani J.N."/>
            <person name="Kirkland T.N."/>
            <person name="Cole G.T."/>
            <person name="Birren B.W."/>
            <person name="Henn M.R."/>
            <person name="Taylor J.W."/>
            <person name="Rounsley S.D."/>
        </authorList>
    </citation>
    <scope>NUCLEOTIDE SEQUENCE [LARGE SCALE GENOMIC DNA]</scope>
    <source>
        <strain evidence="3">H538.4</strain>
    </source>
</reference>
<dbReference type="Proteomes" id="UP000054563">
    <property type="component" value="Unassembled WGS sequence"/>
</dbReference>
<evidence type="ECO:0000313" key="3">
    <source>
        <dbReference type="Proteomes" id="UP000054563"/>
    </source>
</evidence>
<dbReference type="Gene3D" id="3.60.20.40">
    <property type="match status" value="1"/>
</dbReference>
<feature type="compositionally biased region" description="Polar residues" evidence="1">
    <location>
        <begin position="556"/>
        <end position="565"/>
    </location>
</feature>
<dbReference type="VEuPathDB" id="FungiDB:CIHG_05352"/>
<protein>
    <submittedName>
        <fullName evidence="2">Acylase ACY 1</fullName>
    </submittedName>
</protein>
<dbReference type="eggNOG" id="KOG2410">
    <property type="taxonomic scope" value="Eukaryota"/>
</dbReference>
<dbReference type="PANTHER" id="PTHR43881">
    <property type="entry name" value="GAMMA-GLUTAMYLTRANSPEPTIDASE (AFU_ORTHOLOGUE AFUA_4G13580)"/>
    <property type="match status" value="1"/>
</dbReference>
<dbReference type="InterPro" id="IPR043138">
    <property type="entry name" value="GGT_lsub"/>
</dbReference>
<feature type="region of interest" description="Disordered" evidence="1">
    <location>
        <begin position="544"/>
        <end position="572"/>
    </location>
</feature>